<keyword evidence="1 6" id="KW-1003">Cell membrane</keyword>
<dbReference type="InterPro" id="IPR010664">
    <property type="entry name" value="LipoPS_assembly_LptC-rel"/>
</dbReference>
<comment type="function">
    <text evidence="6">Involved in the assembly of lipopolysaccharide (LPS). Required for the translocation of LPS from the inner membrane to the outer membrane. Facilitates the transfer of LPS from the inner membrane to the periplasmic protein LptA. Could be a docking site for LptA.</text>
</comment>
<keyword evidence="3 6" id="KW-0812">Transmembrane</keyword>
<evidence type="ECO:0000256" key="6">
    <source>
        <dbReference type="HAMAP-Rule" id="MF_01915"/>
    </source>
</evidence>
<comment type="subcellular location">
    <subcellularLocation>
        <location evidence="6">Cell inner membrane</location>
        <topology evidence="6">Single-pass membrane protein</topology>
    </subcellularLocation>
</comment>
<proteinExistence type="inferred from homology"/>
<reference evidence="8 9" key="1">
    <citation type="submission" date="2018-09" db="EMBL/GenBank/DDBJ databases">
        <title>Phylogeny of the Shewanellaceae, and recommendation for two new genera, Pseudoshewanella and Parashewanella.</title>
        <authorList>
            <person name="Wang G."/>
        </authorList>
    </citation>
    <scope>NUCLEOTIDE SEQUENCE [LARGE SCALE GENOMIC DNA]</scope>
    <source>
        <strain evidence="8 9">KCTC 22492</strain>
    </source>
</reference>
<gene>
    <name evidence="6 8" type="primary">lptC</name>
    <name evidence="8" type="ORF">D5R81_05470</name>
</gene>
<dbReference type="NCBIfam" id="TIGR04409">
    <property type="entry name" value="LptC_YrbK"/>
    <property type="match status" value="1"/>
</dbReference>
<dbReference type="PIRSF" id="PIRSF028513">
    <property type="entry name" value="LptC"/>
    <property type="match status" value="1"/>
</dbReference>
<accession>A0A3A6TZI1</accession>
<dbReference type="PANTHER" id="PTHR37481">
    <property type="entry name" value="LIPOPOLYSACCHARIDE EXPORT SYSTEM PROTEIN LPTC"/>
    <property type="match status" value="1"/>
</dbReference>
<comment type="similarity">
    <text evidence="6 7">Belongs to the LptC family.</text>
</comment>
<keyword evidence="4 6" id="KW-1133">Transmembrane helix</keyword>
<evidence type="ECO:0000256" key="7">
    <source>
        <dbReference type="PIRNR" id="PIRNR028513"/>
    </source>
</evidence>
<name>A0A3A6TZI1_9GAMM</name>
<dbReference type="GO" id="GO:0005886">
    <property type="term" value="C:plasma membrane"/>
    <property type="evidence" value="ECO:0007669"/>
    <property type="project" value="UniProtKB-SubCell"/>
</dbReference>
<protein>
    <recommendedName>
        <fullName evidence="6 7">Lipopolysaccharide export system protein LptC</fullName>
    </recommendedName>
</protein>
<sequence length="185" mass="21037">MNRVTIAIVLFFGTALYLYWQVQVKQSQKENNLPSVEQPDYVATDLRSAEFNEQGLISSRVTAKHMEHYQDNNVTLFTQPVYIVYGTDRTSPWRITAEKGQFQKDMGKVYLQGDVTLQAVDLQEPLQSVNTNALEMDLITKTMTTEEMVYIKGNSFNSQGKGMFADKNAQTIRLNSQVTGTYEAK</sequence>
<dbReference type="InterPro" id="IPR026265">
    <property type="entry name" value="LptC"/>
</dbReference>
<evidence type="ECO:0000256" key="1">
    <source>
        <dbReference type="ARBA" id="ARBA00022475"/>
    </source>
</evidence>
<dbReference type="AlphaFoldDB" id="A0A3A6TZI1"/>
<dbReference type="RefSeq" id="WP_121852645.1">
    <property type="nucleotide sequence ID" value="NZ_CP037952.1"/>
</dbReference>
<dbReference type="InterPro" id="IPR052363">
    <property type="entry name" value="LPS_export_LptC"/>
</dbReference>
<feature type="transmembrane region" description="Helical" evidence="6">
    <location>
        <begin position="6"/>
        <end position="22"/>
    </location>
</feature>
<comment type="subunit">
    <text evidence="6">Component of the lipopolysaccharide transport and assembly complex. Interacts with LptA and the LptBFG transporter complex.</text>
</comment>
<dbReference type="EMBL" id="QYYH01000023">
    <property type="protein sequence ID" value="RJY18393.1"/>
    <property type="molecule type" value="Genomic_DNA"/>
</dbReference>
<dbReference type="HAMAP" id="MF_01915">
    <property type="entry name" value="LPS_assembly_LptC"/>
    <property type="match status" value="1"/>
</dbReference>
<evidence type="ECO:0000313" key="9">
    <source>
        <dbReference type="Proteomes" id="UP000273022"/>
    </source>
</evidence>
<evidence type="ECO:0000256" key="2">
    <source>
        <dbReference type="ARBA" id="ARBA00022519"/>
    </source>
</evidence>
<comment type="function">
    <text evidence="7">Required for the translocation of lipopolysaccharide (LPS) from the inner membrane to the outer membrane.</text>
</comment>
<keyword evidence="9" id="KW-1185">Reference proteome</keyword>
<dbReference type="Pfam" id="PF06835">
    <property type="entry name" value="LptC"/>
    <property type="match status" value="1"/>
</dbReference>
<keyword evidence="2 6" id="KW-0997">Cell inner membrane</keyword>
<dbReference type="Gene3D" id="2.60.450.10">
    <property type="entry name" value="Lipopolysaccharide (LPS) transport protein A like domain"/>
    <property type="match status" value="1"/>
</dbReference>
<evidence type="ECO:0000256" key="3">
    <source>
        <dbReference type="ARBA" id="ARBA00022692"/>
    </source>
</evidence>
<evidence type="ECO:0000256" key="5">
    <source>
        <dbReference type="ARBA" id="ARBA00023136"/>
    </source>
</evidence>
<comment type="caution">
    <text evidence="8">The sequence shown here is derived from an EMBL/GenBank/DDBJ whole genome shotgun (WGS) entry which is preliminary data.</text>
</comment>
<dbReference type="OrthoDB" id="5659892at2"/>
<keyword evidence="5 6" id="KW-0472">Membrane</keyword>
<dbReference type="PANTHER" id="PTHR37481:SF1">
    <property type="entry name" value="LIPOPOLYSACCHARIDE EXPORT SYSTEM PROTEIN LPTC"/>
    <property type="match status" value="1"/>
</dbReference>
<dbReference type="GO" id="GO:0017089">
    <property type="term" value="F:glycolipid transfer activity"/>
    <property type="evidence" value="ECO:0007669"/>
    <property type="project" value="TreeGrafter"/>
</dbReference>
<dbReference type="GO" id="GO:0043165">
    <property type="term" value="P:Gram-negative-bacterium-type cell outer membrane assembly"/>
    <property type="evidence" value="ECO:0007669"/>
    <property type="project" value="UniProtKB-UniRule"/>
</dbReference>
<organism evidence="8 9">
    <name type="scientific">Parashewanella spongiae</name>
    <dbReference type="NCBI Taxonomy" id="342950"/>
    <lineage>
        <taxon>Bacteria</taxon>
        <taxon>Pseudomonadati</taxon>
        <taxon>Pseudomonadota</taxon>
        <taxon>Gammaproteobacteria</taxon>
        <taxon>Alteromonadales</taxon>
        <taxon>Shewanellaceae</taxon>
        <taxon>Parashewanella</taxon>
    </lineage>
</organism>
<dbReference type="GO" id="GO:0030288">
    <property type="term" value="C:outer membrane-bounded periplasmic space"/>
    <property type="evidence" value="ECO:0007669"/>
    <property type="project" value="TreeGrafter"/>
</dbReference>
<evidence type="ECO:0000313" key="8">
    <source>
        <dbReference type="EMBL" id="RJY18393.1"/>
    </source>
</evidence>
<dbReference type="GO" id="GO:0015221">
    <property type="term" value="F:lipopolysaccharide transmembrane transporter activity"/>
    <property type="evidence" value="ECO:0007669"/>
    <property type="project" value="InterPro"/>
</dbReference>
<evidence type="ECO:0000256" key="4">
    <source>
        <dbReference type="ARBA" id="ARBA00022989"/>
    </source>
</evidence>
<dbReference type="Proteomes" id="UP000273022">
    <property type="component" value="Unassembled WGS sequence"/>
</dbReference>